<evidence type="ECO:0000313" key="1">
    <source>
        <dbReference type="EMBL" id="KAF7512338.1"/>
    </source>
</evidence>
<dbReference type="EMBL" id="JAACFV010000013">
    <property type="protein sequence ID" value="KAF7512338.1"/>
    <property type="molecule type" value="Genomic_DNA"/>
</dbReference>
<dbReference type="Proteomes" id="UP000606974">
    <property type="component" value="Unassembled WGS sequence"/>
</dbReference>
<evidence type="ECO:0000313" key="2">
    <source>
        <dbReference type="Proteomes" id="UP000606974"/>
    </source>
</evidence>
<name>A0A8H7E8P3_9EURO</name>
<dbReference type="AlphaFoldDB" id="A0A8H7E8P3"/>
<accession>A0A8H7E8P3</accession>
<keyword evidence="2" id="KW-1185">Reference proteome</keyword>
<gene>
    <name evidence="1" type="ORF">GJ744_001906</name>
</gene>
<comment type="caution">
    <text evidence="1">The sequence shown here is derived from an EMBL/GenBank/DDBJ whole genome shotgun (WGS) entry which is preliminary data.</text>
</comment>
<proteinExistence type="predicted"/>
<protein>
    <submittedName>
        <fullName evidence="1">Uncharacterized protein</fullName>
    </submittedName>
</protein>
<reference evidence="1" key="1">
    <citation type="submission" date="2020-02" db="EMBL/GenBank/DDBJ databases">
        <authorList>
            <person name="Palmer J.M."/>
        </authorList>
    </citation>
    <scope>NUCLEOTIDE SEQUENCE</scope>
    <source>
        <strain evidence="1">EPUS1.4</strain>
        <tissue evidence="1">Thallus</tissue>
    </source>
</reference>
<sequence length="83" mass="9833">MNTAEEVQRWPQTPRYLVLSFYTKIYSVPFNTPRTFGRQGTKTVFKINFSREDRHVHFPGEEIRGPRNAFGKFSGPKTYYINQ</sequence>
<organism evidence="1 2">
    <name type="scientific">Endocarpon pusillum</name>
    <dbReference type="NCBI Taxonomy" id="364733"/>
    <lineage>
        <taxon>Eukaryota</taxon>
        <taxon>Fungi</taxon>
        <taxon>Dikarya</taxon>
        <taxon>Ascomycota</taxon>
        <taxon>Pezizomycotina</taxon>
        <taxon>Eurotiomycetes</taxon>
        <taxon>Chaetothyriomycetidae</taxon>
        <taxon>Verrucariales</taxon>
        <taxon>Verrucariaceae</taxon>
        <taxon>Endocarpon</taxon>
    </lineage>
</organism>